<keyword evidence="7" id="KW-1185">Reference proteome</keyword>
<keyword evidence="2" id="KW-0853">WD repeat</keyword>
<reference evidence="7" key="1">
    <citation type="journal article" date="2018" name="Nat. Microbiol.">
        <title>Leveraging single-cell genomics to expand the fungal tree of life.</title>
        <authorList>
            <person name="Ahrendt S.R."/>
            <person name="Quandt C.A."/>
            <person name="Ciobanu D."/>
            <person name="Clum A."/>
            <person name="Salamov A."/>
            <person name="Andreopoulos B."/>
            <person name="Cheng J.F."/>
            <person name="Woyke T."/>
            <person name="Pelin A."/>
            <person name="Henrissat B."/>
            <person name="Reynolds N.K."/>
            <person name="Benny G.L."/>
            <person name="Smith M.E."/>
            <person name="James T.Y."/>
            <person name="Grigoriev I.V."/>
        </authorList>
    </citation>
    <scope>NUCLEOTIDE SEQUENCE [LARGE SCALE GENOMIC DNA]</scope>
    <source>
        <strain evidence="7">RSA 1356</strain>
    </source>
</reference>
<evidence type="ECO:0000256" key="1">
    <source>
        <dbReference type="ARBA" id="ARBA00008075"/>
    </source>
</evidence>
<dbReference type="OrthoDB" id="7318948at2759"/>
<protein>
    <submittedName>
        <fullName evidence="6">WD40-repeat-containing domain protein</fullName>
    </submittedName>
</protein>
<evidence type="ECO:0000313" key="6">
    <source>
        <dbReference type="EMBL" id="RKP06156.1"/>
    </source>
</evidence>
<dbReference type="InterPro" id="IPR036322">
    <property type="entry name" value="WD40_repeat_dom_sf"/>
</dbReference>
<dbReference type="Proteomes" id="UP000271241">
    <property type="component" value="Unassembled WGS sequence"/>
</dbReference>
<dbReference type="Gene3D" id="2.130.10.10">
    <property type="entry name" value="YVTN repeat-like/Quinoprotein amine dehydrogenase"/>
    <property type="match status" value="1"/>
</dbReference>
<accession>A0A4P9XK85</accession>
<keyword evidence="4" id="KW-0805">Transcription regulation</keyword>
<evidence type="ECO:0000256" key="5">
    <source>
        <dbReference type="ARBA" id="ARBA00023163"/>
    </source>
</evidence>
<gene>
    <name evidence="6" type="ORF">THASP1DRAFT_32021</name>
</gene>
<name>A0A4P9XK85_9FUNG</name>
<proteinExistence type="inferred from homology"/>
<keyword evidence="5" id="KW-0804">Transcription</keyword>
<dbReference type="PANTHER" id="PTHR10253">
    <property type="entry name" value="POLYCOMB PROTEIN"/>
    <property type="match status" value="1"/>
</dbReference>
<organism evidence="6 7">
    <name type="scientific">Thamnocephalis sphaerospora</name>
    <dbReference type="NCBI Taxonomy" id="78915"/>
    <lineage>
        <taxon>Eukaryota</taxon>
        <taxon>Fungi</taxon>
        <taxon>Fungi incertae sedis</taxon>
        <taxon>Zoopagomycota</taxon>
        <taxon>Zoopagomycotina</taxon>
        <taxon>Zoopagomycetes</taxon>
        <taxon>Zoopagales</taxon>
        <taxon>Sigmoideomycetaceae</taxon>
        <taxon>Thamnocephalis</taxon>
    </lineage>
</organism>
<evidence type="ECO:0000256" key="4">
    <source>
        <dbReference type="ARBA" id="ARBA00023015"/>
    </source>
</evidence>
<sequence>MTDHPSHSDQGRGHALFDHFRLRRLVRENHGTAITQLAVHSRHPNLVATVGANQASVYDNEHCGNHLDIVTNYTAPASAAHTDDEPRFTCCAWLRVHPHPMDAWLAIGGHDGVIRLLSIARSAEFRRLGAPTAAGAALPALVELQSHPTLPVLLAAYADGSVRYWRLDDERDVSGAETSAETKCSLRLTAEDCQRVWRLKASALYISADGTYFLAGTRTGEIRRVMLPEALMSATTMMADNDDGELLMQPHYTAIDCISMADDDAIVSKSASGKLVIGSLGLREVVRTVQLHDENIDTRSRFGLSGDSQGRVTVYQRYTGEVLREFHHRRANRPVLCCAFAREDRNLLVVGEDGCIWRWDYVDDATLAEWAKFHAELQERQPAATTGSA</sequence>
<dbReference type="SMART" id="SM00320">
    <property type="entry name" value="WD40"/>
    <property type="match status" value="4"/>
</dbReference>
<keyword evidence="3" id="KW-0677">Repeat</keyword>
<evidence type="ECO:0000256" key="3">
    <source>
        <dbReference type="ARBA" id="ARBA00022737"/>
    </source>
</evidence>
<dbReference type="AlphaFoldDB" id="A0A4P9XK85"/>
<dbReference type="EMBL" id="KZ992941">
    <property type="protein sequence ID" value="RKP06156.1"/>
    <property type="molecule type" value="Genomic_DNA"/>
</dbReference>
<dbReference type="InterPro" id="IPR001680">
    <property type="entry name" value="WD40_rpt"/>
</dbReference>
<dbReference type="InterPro" id="IPR051243">
    <property type="entry name" value="PcG_WD-repeat"/>
</dbReference>
<dbReference type="InterPro" id="IPR015943">
    <property type="entry name" value="WD40/YVTN_repeat-like_dom_sf"/>
</dbReference>
<dbReference type="STRING" id="78915.A0A4P9XK85"/>
<evidence type="ECO:0000256" key="2">
    <source>
        <dbReference type="ARBA" id="ARBA00022574"/>
    </source>
</evidence>
<evidence type="ECO:0000313" key="7">
    <source>
        <dbReference type="Proteomes" id="UP000271241"/>
    </source>
</evidence>
<dbReference type="SUPFAM" id="SSF50978">
    <property type="entry name" value="WD40 repeat-like"/>
    <property type="match status" value="1"/>
</dbReference>
<comment type="similarity">
    <text evidence="1">Belongs to the WD repeat ESC family.</text>
</comment>
<dbReference type="Pfam" id="PF00400">
    <property type="entry name" value="WD40"/>
    <property type="match status" value="1"/>
</dbReference>